<accession>A0A9D9N854</accession>
<sequence>MILESIHIENFKGIESYTIQLKKGFNLLIGDNGVGKTSILEAISVGLGGFIAGLEDIATKHFTQDEIRVALENTGEGSYNKRYMTPIQVECKAIIEEQEYQWIRRKNSLKASRSTVEPREICKKAFQMANEENHILPILSYQSTARMWMQKRETSENIFAGNFYRTVGYTSCLSEASNNKMLMNWIRKMEMLEWKKKETIAEYQAVKNIIKKFMNIMSEEEVLGVEFDGQSEEIVYLTEKQMLPIGNLSSGYQSLIWMVFDIAFRMALLNPDLCEKISETPGIILIDELDMHLHPKWQWNVVEALKTTFPNIQFIAATHSPMIIASCKGENLITIQEKNLEEPLYMETPYGLEVNDILEYYQGSSALSKEIASKMQKFMQEIENGNLQQAEQIFEQLKEEMGENHPQVVKAEMELSLEKIPLEE</sequence>
<dbReference type="PANTHER" id="PTHR43581:SF2">
    <property type="entry name" value="EXCINUCLEASE ATPASE SUBUNIT"/>
    <property type="match status" value="1"/>
</dbReference>
<dbReference type="PANTHER" id="PTHR43581">
    <property type="entry name" value="ATP/GTP PHOSPHATASE"/>
    <property type="match status" value="1"/>
</dbReference>
<dbReference type="Proteomes" id="UP000823618">
    <property type="component" value="Unassembled WGS sequence"/>
</dbReference>
<dbReference type="Gene3D" id="3.40.50.300">
    <property type="entry name" value="P-loop containing nucleotide triphosphate hydrolases"/>
    <property type="match status" value="1"/>
</dbReference>
<organism evidence="3 4">
    <name type="scientific">Candidatus Scybalomonas excrementavium</name>
    <dbReference type="NCBI Taxonomy" id="2840943"/>
    <lineage>
        <taxon>Bacteria</taxon>
        <taxon>Bacillati</taxon>
        <taxon>Bacillota</taxon>
        <taxon>Clostridia</taxon>
        <taxon>Lachnospirales</taxon>
        <taxon>Lachnospiraceae</taxon>
        <taxon>Lachnospiraceae incertae sedis</taxon>
        <taxon>Candidatus Scybalomonas</taxon>
    </lineage>
</organism>
<dbReference type="Pfam" id="PF13304">
    <property type="entry name" value="AAA_21"/>
    <property type="match status" value="1"/>
</dbReference>
<reference evidence="3" key="1">
    <citation type="submission" date="2020-10" db="EMBL/GenBank/DDBJ databases">
        <authorList>
            <person name="Gilroy R."/>
        </authorList>
    </citation>
    <scope>NUCLEOTIDE SEQUENCE</scope>
    <source>
        <strain evidence="3">E3-2379</strain>
    </source>
</reference>
<protein>
    <submittedName>
        <fullName evidence="3">AAA family ATPase</fullName>
    </submittedName>
</protein>
<comment type="caution">
    <text evidence="3">The sequence shown here is derived from an EMBL/GenBank/DDBJ whole genome shotgun (WGS) entry which is preliminary data.</text>
</comment>
<dbReference type="GO" id="GO:0005524">
    <property type="term" value="F:ATP binding"/>
    <property type="evidence" value="ECO:0007669"/>
    <property type="project" value="InterPro"/>
</dbReference>
<feature type="domain" description="ATPase AAA-type core" evidence="1">
    <location>
        <begin position="241"/>
        <end position="324"/>
    </location>
</feature>
<dbReference type="InterPro" id="IPR027417">
    <property type="entry name" value="P-loop_NTPase"/>
</dbReference>
<name>A0A9D9N854_9FIRM</name>
<feature type="domain" description="Rad50/SbcC-type AAA" evidence="2">
    <location>
        <begin position="5"/>
        <end position="216"/>
    </location>
</feature>
<evidence type="ECO:0000313" key="4">
    <source>
        <dbReference type="Proteomes" id="UP000823618"/>
    </source>
</evidence>
<gene>
    <name evidence="3" type="ORF">IAC13_06420</name>
</gene>
<dbReference type="GO" id="GO:0006302">
    <property type="term" value="P:double-strand break repair"/>
    <property type="evidence" value="ECO:0007669"/>
    <property type="project" value="InterPro"/>
</dbReference>
<dbReference type="InterPro" id="IPR051396">
    <property type="entry name" value="Bact_Antivir_Def_Nuclease"/>
</dbReference>
<dbReference type="AlphaFoldDB" id="A0A9D9N854"/>
<dbReference type="EMBL" id="JADIML010000174">
    <property type="protein sequence ID" value="MBO8463550.1"/>
    <property type="molecule type" value="Genomic_DNA"/>
</dbReference>
<evidence type="ECO:0000259" key="2">
    <source>
        <dbReference type="Pfam" id="PF13476"/>
    </source>
</evidence>
<dbReference type="InterPro" id="IPR038729">
    <property type="entry name" value="Rad50/SbcC_AAA"/>
</dbReference>
<reference evidence="3" key="2">
    <citation type="journal article" date="2021" name="PeerJ">
        <title>Extensive microbial diversity within the chicken gut microbiome revealed by metagenomics and culture.</title>
        <authorList>
            <person name="Gilroy R."/>
            <person name="Ravi A."/>
            <person name="Getino M."/>
            <person name="Pursley I."/>
            <person name="Horton D.L."/>
            <person name="Alikhan N.F."/>
            <person name="Baker D."/>
            <person name="Gharbi K."/>
            <person name="Hall N."/>
            <person name="Watson M."/>
            <person name="Adriaenssens E.M."/>
            <person name="Foster-Nyarko E."/>
            <person name="Jarju S."/>
            <person name="Secka A."/>
            <person name="Antonio M."/>
            <person name="Oren A."/>
            <person name="Chaudhuri R.R."/>
            <person name="La Ragione R."/>
            <person name="Hildebrand F."/>
            <person name="Pallen M.J."/>
        </authorList>
    </citation>
    <scope>NUCLEOTIDE SEQUENCE</scope>
    <source>
        <strain evidence="3">E3-2379</strain>
    </source>
</reference>
<dbReference type="GO" id="GO:0016887">
    <property type="term" value="F:ATP hydrolysis activity"/>
    <property type="evidence" value="ECO:0007669"/>
    <property type="project" value="InterPro"/>
</dbReference>
<evidence type="ECO:0000313" key="3">
    <source>
        <dbReference type="EMBL" id="MBO8463550.1"/>
    </source>
</evidence>
<proteinExistence type="predicted"/>
<dbReference type="Pfam" id="PF13476">
    <property type="entry name" value="AAA_23"/>
    <property type="match status" value="1"/>
</dbReference>
<dbReference type="SUPFAM" id="SSF52540">
    <property type="entry name" value="P-loop containing nucleoside triphosphate hydrolases"/>
    <property type="match status" value="1"/>
</dbReference>
<evidence type="ECO:0000259" key="1">
    <source>
        <dbReference type="Pfam" id="PF13304"/>
    </source>
</evidence>
<dbReference type="InterPro" id="IPR003959">
    <property type="entry name" value="ATPase_AAA_core"/>
</dbReference>